<dbReference type="HAMAP" id="MF_03148">
    <property type="entry name" value="HAM1_NTPase"/>
    <property type="match status" value="1"/>
</dbReference>
<evidence type="ECO:0000256" key="4">
    <source>
        <dbReference type="ARBA" id="ARBA00022723"/>
    </source>
</evidence>
<feature type="binding site" evidence="13">
    <location>
        <begin position="59"/>
        <end position="64"/>
    </location>
    <ligand>
        <name>ITP</name>
        <dbReference type="ChEBI" id="CHEBI:61402"/>
    </ligand>
</feature>
<evidence type="ECO:0000256" key="8">
    <source>
        <dbReference type="ARBA" id="ARBA00023080"/>
    </source>
</evidence>
<feature type="binding site" evidence="13">
    <location>
        <position position="217"/>
    </location>
    <ligand>
        <name>ITP</name>
        <dbReference type="ChEBI" id="CHEBI:61402"/>
    </ligand>
</feature>
<dbReference type="OMA" id="QWDCVFI"/>
<keyword evidence="15" id="KW-1185">Reference proteome</keyword>
<dbReference type="GeneID" id="106050428"/>
<name>A0A9W3AIN0_BIOGL</name>
<organism evidence="15 16">
    <name type="scientific">Biomphalaria glabrata</name>
    <name type="common">Bloodfluke planorb</name>
    <name type="synonym">Freshwater snail</name>
    <dbReference type="NCBI Taxonomy" id="6526"/>
    <lineage>
        <taxon>Eukaryota</taxon>
        <taxon>Metazoa</taxon>
        <taxon>Spiralia</taxon>
        <taxon>Lophotrochozoa</taxon>
        <taxon>Mollusca</taxon>
        <taxon>Gastropoda</taxon>
        <taxon>Heterobranchia</taxon>
        <taxon>Euthyneura</taxon>
        <taxon>Panpulmonata</taxon>
        <taxon>Hygrophila</taxon>
        <taxon>Lymnaeoidea</taxon>
        <taxon>Planorbidae</taxon>
        <taxon>Biomphalaria</taxon>
    </lineage>
</organism>
<dbReference type="EC" id="3.6.1.66" evidence="13"/>
<protein>
    <recommendedName>
        <fullName evidence="13">Inosine triphosphate pyrophosphatase</fullName>
        <shortName evidence="13">ITPase</shortName>
        <shortName evidence="13">Inosine triphosphatase</shortName>
        <ecNumber evidence="13">3.6.1.66</ecNumber>
    </recommendedName>
    <alternativeName>
        <fullName evidence="13">Non-canonical purine NTP pyrophosphatase</fullName>
    </alternativeName>
    <alternativeName>
        <fullName evidence="13">Non-standard purine NTP pyrophosphatase</fullName>
    </alternativeName>
    <alternativeName>
        <fullName evidence="13">Nucleoside-triphosphate diphosphatase</fullName>
    </alternativeName>
    <alternativeName>
        <fullName evidence="13">Nucleoside-triphosphate pyrophosphatase</fullName>
        <shortName evidence="13">NTPase</shortName>
    </alternativeName>
    <alternativeName>
        <fullName evidence="13">XTP/dITP diphosphatase</fullName>
    </alternativeName>
</protein>
<dbReference type="GO" id="GO:0035870">
    <property type="term" value="F:dITP diphosphatase activity"/>
    <property type="evidence" value="ECO:0007669"/>
    <property type="project" value="UniProtKB-UniRule"/>
</dbReference>
<feature type="binding site" evidence="13">
    <location>
        <position position="101"/>
    </location>
    <ligand>
        <name>ITP</name>
        <dbReference type="ChEBI" id="CHEBI:61402"/>
    </ligand>
</feature>
<sequence length="239" mass="26554">MKVCVCMYETTNCKVGCVCGGWSMVLLEHGMGCLSQPGKPMTLHHSTMYRKSKPIVLCTGNKNKLKEIVEIFGENFPYKVDNQDIDLPEYQGEPEDIARAKCELAAEHIRGPVLVEDVSLCFNALGGMPGPYIKWFLGKCGTAGLYKMLDGFEDKTAYAQCIFAYSSGEKESTVKIFDGRCEGIIVPPRGPTNFGWDPIFQPNGYSETFAEMSIDVKNTISHRSNAIQKVKDFLLQGNH</sequence>
<dbReference type="GO" id="GO:0000166">
    <property type="term" value="F:nucleotide binding"/>
    <property type="evidence" value="ECO:0007669"/>
    <property type="project" value="UniProtKB-KW"/>
</dbReference>
<keyword evidence="6 13" id="KW-0378">Hydrolase</keyword>
<comment type="function">
    <text evidence="13">Pyrophosphatase that hydrolyzes non-canonical purine nucleotides such as inosine triphosphate (ITP), deoxyinosine triphosphate (dITP) or xanthosine 5'-triphosphate (XTP) to their respective monophosphate derivatives. The enzyme does not distinguish between the deoxy- and ribose forms. Probably excludes non-canonical purines from RNA and DNA precursor pools, thus preventing their incorporation into RNA and DNA and avoiding chromosomal lesions.</text>
</comment>
<evidence type="ECO:0000256" key="13">
    <source>
        <dbReference type="HAMAP-Rule" id="MF_03148"/>
    </source>
</evidence>
<dbReference type="GO" id="GO:0046872">
    <property type="term" value="F:metal ion binding"/>
    <property type="evidence" value="ECO:0007669"/>
    <property type="project" value="UniProtKB-KW"/>
</dbReference>
<dbReference type="Proteomes" id="UP001165740">
    <property type="component" value="Chromosome 5"/>
</dbReference>
<dbReference type="InterPro" id="IPR029001">
    <property type="entry name" value="ITPase-like_fam"/>
</dbReference>
<evidence type="ECO:0000256" key="12">
    <source>
        <dbReference type="ARBA" id="ARBA00093271"/>
    </source>
</evidence>
<dbReference type="CDD" id="cd00515">
    <property type="entry name" value="HAM1"/>
    <property type="match status" value="1"/>
</dbReference>
<evidence type="ECO:0000256" key="14">
    <source>
        <dbReference type="RuleBase" id="RU003781"/>
    </source>
</evidence>
<comment type="catalytic activity">
    <reaction evidence="10">
        <text>ITP + H2O = IMP + diphosphate + H(+)</text>
        <dbReference type="Rhea" id="RHEA:29399"/>
        <dbReference type="ChEBI" id="CHEBI:15377"/>
        <dbReference type="ChEBI" id="CHEBI:15378"/>
        <dbReference type="ChEBI" id="CHEBI:33019"/>
        <dbReference type="ChEBI" id="CHEBI:58053"/>
        <dbReference type="ChEBI" id="CHEBI:61402"/>
        <dbReference type="EC" id="3.6.1.66"/>
    </reaction>
    <physiologicalReaction direction="left-to-right" evidence="10">
        <dbReference type="Rhea" id="RHEA:29400"/>
    </physiologicalReaction>
</comment>
<dbReference type="InterPro" id="IPR027502">
    <property type="entry name" value="ITPase"/>
</dbReference>
<reference evidence="16" key="1">
    <citation type="submission" date="2025-08" db="UniProtKB">
        <authorList>
            <consortium name="RefSeq"/>
        </authorList>
    </citation>
    <scope>IDENTIFICATION</scope>
</reference>
<proteinExistence type="inferred from homology"/>
<feature type="binding site" evidence="13">
    <location>
        <begin position="222"/>
        <end position="223"/>
    </location>
    <ligand>
        <name>ITP</name>
        <dbReference type="ChEBI" id="CHEBI:61402"/>
    </ligand>
</feature>
<dbReference type="SUPFAM" id="SSF52972">
    <property type="entry name" value="ITPase-like"/>
    <property type="match status" value="1"/>
</dbReference>
<evidence type="ECO:0000313" key="16">
    <source>
        <dbReference type="RefSeq" id="XP_055887000.1"/>
    </source>
</evidence>
<dbReference type="OrthoDB" id="6288734at2759"/>
<dbReference type="GO" id="GO:0036222">
    <property type="term" value="F:XTP diphosphatase activity"/>
    <property type="evidence" value="ECO:0007669"/>
    <property type="project" value="UniProtKB-UniRule"/>
</dbReference>
<comment type="catalytic activity">
    <reaction evidence="12">
        <text>N(6)-hydroxy-dATP + H2O = N(6)-hydroxy-dAMP + diphosphate + H(+)</text>
        <dbReference type="Rhea" id="RHEA:83971"/>
        <dbReference type="ChEBI" id="CHEBI:15377"/>
        <dbReference type="ChEBI" id="CHEBI:15378"/>
        <dbReference type="ChEBI" id="CHEBI:33019"/>
        <dbReference type="ChEBI" id="CHEBI:233529"/>
        <dbReference type="ChEBI" id="CHEBI:233530"/>
    </reaction>
    <physiologicalReaction direction="left-to-right" evidence="12">
        <dbReference type="Rhea" id="RHEA:83972"/>
    </physiologicalReaction>
</comment>
<comment type="similarity">
    <text evidence="2 13 14">Belongs to the HAM1 NTPase family.</text>
</comment>
<feature type="binding site" evidence="13">
    <location>
        <position position="89"/>
    </location>
    <ligand>
        <name>Mg(2+)</name>
        <dbReference type="ChEBI" id="CHEBI:18420"/>
    </ligand>
</feature>
<dbReference type="InterPro" id="IPR002637">
    <property type="entry name" value="RdgB/HAM1"/>
</dbReference>
<dbReference type="PANTHER" id="PTHR11067">
    <property type="entry name" value="INOSINE TRIPHOSPHATE PYROPHOSPHATASE/HAM1 PROTEIN"/>
    <property type="match status" value="1"/>
</dbReference>
<comment type="caution">
    <text evidence="13">Lacks conserved residue(s) required for the propagation of feature annotation.</text>
</comment>
<dbReference type="Gene3D" id="3.90.950.10">
    <property type="match status" value="1"/>
</dbReference>
<evidence type="ECO:0000256" key="3">
    <source>
        <dbReference type="ARBA" id="ARBA00022490"/>
    </source>
</evidence>
<evidence type="ECO:0000256" key="7">
    <source>
        <dbReference type="ARBA" id="ARBA00022842"/>
    </source>
</evidence>
<comment type="catalytic activity">
    <reaction evidence="13">
        <text>XTP + H2O = XMP + diphosphate + H(+)</text>
        <dbReference type="Rhea" id="RHEA:28610"/>
        <dbReference type="ChEBI" id="CHEBI:15377"/>
        <dbReference type="ChEBI" id="CHEBI:15378"/>
        <dbReference type="ChEBI" id="CHEBI:33019"/>
        <dbReference type="ChEBI" id="CHEBI:57464"/>
        <dbReference type="ChEBI" id="CHEBI:61314"/>
        <dbReference type="EC" id="3.6.1.66"/>
    </reaction>
</comment>
<dbReference type="RefSeq" id="XP_055887000.1">
    <property type="nucleotide sequence ID" value="XM_056031025.1"/>
</dbReference>
<keyword evidence="8 13" id="KW-0546">Nucleotide metabolism</keyword>
<comment type="subcellular location">
    <subcellularLocation>
        <location evidence="1 13">Cytoplasm</location>
    </subcellularLocation>
</comment>
<dbReference type="GO" id="GO:0005737">
    <property type="term" value="C:cytoplasm"/>
    <property type="evidence" value="ECO:0007669"/>
    <property type="project" value="UniProtKB-SubCell"/>
</dbReference>
<comment type="catalytic activity">
    <reaction evidence="11">
        <text>dITP + H2O = dIMP + diphosphate + H(+)</text>
        <dbReference type="Rhea" id="RHEA:28342"/>
        <dbReference type="ChEBI" id="CHEBI:15377"/>
        <dbReference type="ChEBI" id="CHEBI:15378"/>
        <dbReference type="ChEBI" id="CHEBI:33019"/>
        <dbReference type="ChEBI" id="CHEBI:61194"/>
        <dbReference type="ChEBI" id="CHEBI:61382"/>
        <dbReference type="EC" id="3.6.1.66"/>
    </reaction>
    <physiologicalReaction direction="left-to-right" evidence="11">
        <dbReference type="Rhea" id="RHEA:28343"/>
    </physiologicalReaction>
</comment>
<dbReference type="Pfam" id="PF01725">
    <property type="entry name" value="Ham1p_like"/>
    <property type="match status" value="1"/>
</dbReference>
<feature type="binding site" evidence="13">
    <location>
        <position position="117"/>
    </location>
    <ligand>
        <name>Mg(2+)</name>
        <dbReference type="ChEBI" id="CHEBI:18420"/>
    </ligand>
</feature>
<gene>
    <name evidence="16" type="primary">LOC106050428</name>
</gene>
<evidence type="ECO:0000256" key="2">
    <source>
        <dbReference type="ARBA" id="ARBA00008023"/>
    </source>
</evidence>
<dbReference type="GO" id="GO:0036220">
    <property type="term" value="F:ITP diphosphatase activity"/>
    <property type="evidence" value="ECO:0007669"/>
    <property type="project" value="UniProtKB-UniRule"/>
</dbReference>
<dbReference type="NCBIfam" id="TIGR00042">
    <property type="entry name" value="RdgB/HAM1 family non-canonical purine NTP pyrophosphatase"/>
    <property type="match status" value="1"/>
</dbReference>
<evidence type="ECO:0000313" key="15">
    <source>
        <dbReference type="Proteomes" id="UP001165740"/>
    </source>
</evidence>
<dbReference type="AlphaFoldDB" id="A0A9W3AIN0"/>
<dbReference type="FunFam" id="3.90.950.10:FF:000003">
    <property type="entry name" value="Inosine triphosphate pyrophosphatase"/>
    <property type="match status" value="1"/>
</dbReference>
<dbReference type="GO" id="GO:0009117">
    <property type="term" value="P:nucleotide metabolic process"/>
    <property type="evidence" value="ECO:0007669"/>
    <property type="project" value="UniProtKB-KW"/>
</dbReference>
<keyword evidence="13" id="KW-0464">Manganese</keyword>
<dbReference type="GO" id="GO:0009204">
    <property type="term" value="P:deoxyribonucleoside triphosphate catabolic process"/>
    <property type="evidence" value="ECO:0007669"/>
    <property type="project" value="UniProtKB-UniRule"/>
</dbReference>
<keyword evidence="3 13" id="KW-0963">Cytoplasm</keyword>
<comment type="subunit">
    <text evidence="13">Homodimer.</text>
</comment>
<evidence type="ECO:0000256" key="5">
    <source>
        <dbReference type="ARBA" id="ARBA00022741"/>
    </source>
</evidence>
<keyword evidence="4 13" id="KW-0479">Metal-binding</keyword>
<accession>A0A9W3AIN0</accession>
<comment type="function">
    <text evidence="9">Pyrophosphatase that hydrolyzes the non-canonical purine nucleotides inosine triphosphate (ITP), deoxyinosine triphosphate (dITP) as well as 2'-deoxy-N-6-hydroxylaminopurine triphosphate (dHAPTP) and xanthosine 5'-triphosphate (XTP) to their respective monophosphate derivatives. The enzyme does not distinguish between the deoxy- and ribose forms. Probably excludes non-canonical purines from RNA and DNA precursor pools, thus preventing their incorporation into RNA and DNA and avoiding chromosomal lesions.</text>
</comment>
<evidence type="ECO:0000256" key="6">
    <source>
        <dbReference type="ARBA" id="ARBA00022801"/>
    </source>
</evidence>
<evidence type="ECO:0000256" key="10">
    <source>
        <dbReference type="ARBA" id="ARBA00093218"/>
    </source>
</evidence>
<evidence type="ECO:0000256" key="11">
    <source>
        <dbReference type="ARBA" id="ARBA00093255"/>
    </source>
</evidence>
<keyword evidence="5 13" id="KW-0547">Nucleotide-binding</keyword>
<dbReference type="PANTHER" id="PTHR11067:SF9">
    <property type="entry name" value="INOSINE TRIPHOSPHATE PYROPHOSPHATASE"/>
    <property type="match status" value="1"/>
</dbReference>
<feature type="binding site" evidence="13">
    <location>
        <begin position="194"/>
        <end position="197"/>
    </location>
    <ligand>
        <name>ITP</name>
        <dbReference type="ChEBI" id="CHEBI:61402"/>
    </ligand>
</feature>
<evidence type="ECO:0000256" key="1">
    <source>
        <dbReference type="ARBA" id="ARBA00004496"/>
    </source>
</evidence>
<comment type="cofactor">
    <cofactor evidence="13">
        <name>Mg(2+)</name>
        <dbReference type="ChEBI" id="CHEBI:18420"/>
    </cofactor>
    <cofactor evidence="13">
        <name>Mn(2+)</name>
        <dbReference type="ChEBI" id="CHEBI:29035"/>
    </cofactor>
    <text evidence="13">Binds 1 divalent metal cation per subunit; can use either Mg(2+) or Mn(2+).</text>
</comment>
<evidence type="ECO:0000256" key="9">
    <source>
        <dbReference type="ARBA" id="ARBA00054940"/>
    </source>
</evidence>
<keyword evidence="7 13" id="KW-0460">Magnesium</keyword>